<dbReference type="Pfam" id="PF14420">
    <property type="entry name" value="Clr5"/>
    <property type="match status" value="1"/>
</dbReference>
<feature type="region of interest" description="Disordered" evidence="1">
    <location>
        <begin position="121"/>
        <end position="187"/>
    </location>
</feature>
<reference evidence="4" key="2">
    <citation type="submission" date="2016-02" db="EMBL/GenBank/DDBJ databases">
        <title>Genome sequencing of Aspergillus luchuensis NBRC 4314.</title>
        <authorList>
            <person name="Yamada O."/>
        </authorList>
    </citation>
    <scope>NUCLEOTIDE SEQUENCE [LARGE SCALE GENOMIC DNA]</scope>
    <source>
        <strain evidence="4">RIB 2604</strain>
    </source>
</reference>
<feature type="compositionally biased region" description="Polar residues" evidence="1">
    <location>
        <begin position="154"/>
        <end position="166"/>
    </location>
</feature>
<evidence type="ECO:0000313" key="3">
    <source>
        <dbReference type="EMBL" id="GAT28868.1"/>
    </source>
</evidence>
<organism evidence="3 4">
    <name type="scientific">Aspergillus kawachii</name>
    <name type="common">White koji mold</name>
    <name type="synonym">Aspergillus awamori var. kawachi</name>
    <dbReference type="NCBI Taxonomy" id="1069201"/>
    <lineage>
        <taxon>Eukaryota</taxon>
        <taxon>Fungi</taxon>
        <taxon>Dikarya</taxon>
        <taxon>Ascomycota</taxon>
        <taxon>Pezizomycotina</taxon>
        <taxon>Eurotiomycetes</taxon>
        <taxon>Eurotiomycetidae</taxon>
        <taxon>Eurotiales</taxon>
        <taxon>Aspergillaceae</taxon>
        <taxon>Aspergillus</taxon>
        <taxon>Aspergillus subgen. Circumdati</taxon>
    </lineage>
</organism>
<dbReference type="PANTHER" id="PTHR38788:SF3">
    <property type="entry name" value="CLR5 DOMAIN-CONTAINING PROTEIN"/>
    <property type="match status" value="1"/>
</dbReference>
<protein>
    <recommendedName>
        <fullName evidence="2">Clr5 domain-containing protein</fullName>
    </recommendedName>
</protein>
<name>A0A146FTS4_ASPKA</name>
<feature type="region of interest" description="Disordered" evidence="1">
    <location>
        <begin position="1"/>
        <end position="36"/>
    </location>
</feature>
<dbReference type="InterPro" id="IPR025676">
    <property type="entry name" value="Clr5_dom"/>
</dbReference>
<feature type="domain" description="Clr5" evidence="2">
    <location>
        <begin position="36"/>
        <end position="66"/>
    </location>
</feature>
<evidence type="ECO:0000256" key="1">
    <source>
        <dbReference type="SAM" id="MobiDB-lite"/>
    </source>
</evidence>
<dbReference type="VEuPathDB" id="FungiDB:ASPFODRAFT_599965"/>
<dbReference type="Proteomes" id="UP000075230">
    <property type="component" value="Unassembled WGS sequence"/>
</dbReference>
<feature type="compositionally biased region" description="Low complexity" evidence="1">
    <location>
        <begin position="141"/>
        <end position="153"/>
    </location>
</feature>
<comment type="caution">
    <text evidence="3">The sequence shown here is derived from an EMBL/GenBank/DDBJ whole genome shotgun (WGS) entry which is preliminary data.</text>
</comment>
<gene>
    <name evidence="3" type="ORF">RIB2604_02700520</name>
</gene>
<proteinExistence type="predicted"/>
<dbReference type="EMBL" id="BCWF01000026">
    <property type="protein sequence ID" value="GAT28868.1"/>
    <property type="molecule type" value="Genomic_DNA"/>
</dbReference>
<reference evidence="3 4" key="1">
    <citation type="journal article" date="2016" name="DNA Res.">
        <title>Genome sequence of Aspergillus luchuensis NBRC 4314.</title>
        <authorList>
            <person name="Yamada O."/>
            <person name="Machida M."/>
            <person name="Hosoyama A."/>
            <person name="Goto M."/>
            <person name="Takahashi T."/>
            <person name="Futagami T."/>
            <person name="Yamagata Y."/>
            <person name="Takeuchi M."/>
            <person name="Kobayashi T."/>
            <person name="Koike H."/>
            <person name="Abe K."/>
            <person name="Asai K."/>
            <person name="Arita M."/>
            <person name="Fujita N."/>
            <person name="Fukuda K."/>
            <person name="Higa K."/>
            <person name="Horikawa H."/>
            <person name="Ishikawa T."/>
            <person name="Jinno K."/>
            <person name="Kato Y."/>
            <person name="Kirimura K."/>
            <person name="Mizutani O."/>
            <person name="Nakasone K."/>
            <person name="Sano M."/>
            <person name="Shiraishi Y."/>
            <person name="Tsukahara M."/>
            <person name="Gomi K."/>
        </authorList>
    </citation>
    <scope>NUCLEOTIDE SEQUENCE [LARGE SCALE GENOMIC DNA]</scope>
    <source>
        <strain evidence="3 4">RIB 2604</strain>
    </source>
</reference>
<feature type="compositionally biased region" description="Low complexity" evidence="1">
    <location>
        <begin position="10"/>
        <end position="29"/>
    </location>
</feature>
<sequence>MEGSIPPPSTTTTSTTSSITTIPTSSSSTVFRPRKSEDWNEYRTAIESLYRDNQLKLRDVKRIMEHRLAAWHVRKNIKAKEVHVMIRKQQKRAARGKQTGFRVAGQEVDSKRISRFVRRYGSNMEANNSREDPPHSPQGHQIIQPVQPVQPIQATSPEPETPSDMSYFTPPPEERAMTLSPSTETPSHFREIPYPSLDFPLLRALARYFVGFKQHVVETVEDFTD</sequence>
<evidence type="ECO:0000259" key="2">
    <source>
        <dbReference type="Pfam" id="PF14420"/>
    </source>
</evidence>
<evidence type="ECO:0000313" key="4">
    <source>
        <dbReference type="Proteomes" id="UP000075230"/>
    </source>
</evidence>
<accession>A0A146FTS4</accession>
<dbReference type="PANTHER" id="PTHR38788">
    <property type="entry name" value="CLR5 DOMAIN-CONTAINING PROTEIN"/>
    <property type="match status" value="1"/>
</dbReference>
<dbReference type="AlphaFoldDB" id="A0A146FTS4"/>